<dbReference type="EMBL" id="BORQ01000001">
    <property type="protein sequence ID" value="GIO29773.1"/>
    <property type="molecule type" value="Genomic_DNA"/>
</dbReference>
<dbReference type="Gene3D" id="3.30.450.20">
    <property type="entry name" value="PAS domain"/>
    <property type="match status" value="1"/>
</dbReference>
<dbReference type="GO" id="GO:0043565">
    <property type="term" value="F:sequence-specific DNA binding"/>
    <property type="evidence" value="ECO:0007669"/>
    <property type="project" value="InterPro"/>
</dbReference>
<dbReference type="InterPro" id="IPR018060">
    <property type="entry name" value="HTH_AraC"/>
</dbReference>
<dbReference type="SUPFAM" id="SSF46689">
    <property type="entry name" value="Homeodomain-like"/>
    <property type="match status" value="1"/>
</dbReference>
<dbReference type="GO" id="GO:0003700">
    <property type="term" value="F:DNA-binding transcription factor activity"/>
    <property type="evidence" value="ECO:0007669"/>
    <property type="project" value="InterPro"/>
</dbReference>
<comment type="caution">
    <text evidence="6">The sequence shown here is derived from an EMBL/GenBank/DDBJ whole genome shotgun (WGS) entry which is preliminary data.</text>
</comment>
<evidence type="ECO:0000256" key="1">
    <source>
        <dbReference type="ARBA" id="ARBA00023015"/>
    </source>
</evidence>
<keyword evidence="1" id="KW-0805">Transcription regulation</keyword>
<dbReference type="CDD" id="cd12912">
    <property type="entry name" value="PDC2_MCP_like"/>
    <property type="match status" value="1"/>
</dbReference>
<evidence type="ECO:0000256" key="2">
    <source>
        <dbReference type="ARBA" id="ARBA00023125"/>
    </source>
</evidence>
<gene>
    <name evidence="6" type="ORF">J2TS6_09140</name>
</gene>
<dbReference type="AlphaFoldDB" id="A0A920C9H0"/>
<organism evidence="6 7">
    <name type="scientific">Paenibacillus albilobatus</name>
    <dbReference type="NCBI Taxonomy" id="2716884"/>
    <lineage>
        <taxon>Bacteria</taxon>
        <taxon>Bacillati</taxon>
        <taxon>Bacillota</taxon>
        <taxon>Bacilli</taxon>
        <taxon>Bacillales</taxon>
        <taxon>Paenibacillaceae</taxon>
        <taxon>Paenibacillus</taxon>
    </lineage>
</organism>
<keyword evidence="3" id="KW-0804">Transcription</keyword>
<dbReference type="Proteomes" id="UP000679779">
    <property type="component" value="Unassembled WGS sequence"/>
</dbReference>
<dbReference type="InterPro" id="IPR018062">
    <property type="entry name" value="HTH_AraC-typ_CS"/>
</dbReference>
<evidence type="ECO:0000313" key="7">
    <source>
        <dbReference type="Proteomes" id="UP000679779"/>
    </source>
</evidence>
<evidence type="ECO:0000313" key="6">
    <source>
        <dbReference type="EMBL" id="GIO29773.1"/>
    </source>
</evidence>
<evidence type="ECO:0000259" key="5">
    <source>
        <dbReference type="PROSITE" id="PS01124"/>
    </source>
</evidence>
<keyword evidence="4" id="KW-0812">Transmembrane</keyword>
<keyword evidence="7" id="KW-1185">Reference proteome</keyword>
<dbReference type="SMART" id="SM00342">
    <property type="entry name" value="HTH_ARAC"/>
    <property type="match status" value="1"/>
</dbReference>
<reference evidence="6" key="1">
    <citation type="submission" date="2021-03" db="EMBL/GenBank/DDBJ databases">
        <title>Antimicrobial resistance genes in bacteria isolated from Japanese honey, and their potential for conferring macrolide and lincosamide resistance in the American foulbrood pathogen Paenibacillus larvae.</title>
        <authorList>
            <person name="Okamoto M."/>
            <person name="Kumagai M."/>
            <person name="Kanamori H."/>
            <person name="Takamatsu D."/>
        </authorList>
    </citation>
    <scope>NUCLEOTIDE SEQUENCE</scope>
    <source>
        <strain evidence="6">J2TS6</strain>
    </source>
</reference>
<name>A0A920C9H0_9BACL</name>
<accession>A0A920C9H0</accession>
<dbReference type="PANTHER" id="PTHR43280">
    <property type="entry name" value="ARAC-FAMILY TRANSCRIPTIONAL REGULATOR"/>
    <property type="match status" value="1"/>
</dbReference>
<feature type="transmembrane region" description="Helical" evidence="4">
    <location>
        <begin position="296"/>
        <end position="317"/>
    </location>
</feature>
<dbReference type="RefSeq" id="WP_160037566.1">
    <property type="nucleotide sequence ID" value="NZ_BORQ01000001.1"/>
</dbReference>
<feature type="domain" description="HTH araC/xylS-type" evidence="5">
    <location>
        <begin position="666"/>
        <end position="765"/>
    </location>
</feature>
<proteinExistence type="predicted"/>
<dbReference type="PROSITE" id="PS01124">
    <property type="entry name" value="HTH_ARAC_FAMILY_2"/>
    <property type="match status" value="1"/>
</dbReference>
<evidence type="ECO:0000256" key="4">
    <source>
        <dbReference type="SAM" id="Phobius"/>
    </source>
</evidence>
<dbReference type="Pfam" id="PF12833">
    <property type="entry name" value="HTH_18"/>
    <property type="match status" value="1"/>
</dbReference>
<dbReference type="PANTHER" id="PTHR43280:SF28">
    <property type="entry name" value="HTH-TYPE TRANSCRIPTIONAL ACTIVATOR RHAS"/>
    <property type="match status" value="1"/>
</dbReference>
<keyword evidence="4" id="KW-1133">Transmembrane helix</keyword>
<evidence type="ECO:0000256" key="3">
    <source>
        <dbReference type="ARBA" id="ARBA00023163"/>
    </source>
</evidence>
<dbReference type="PROSITE" id="PS00041">
    <property type="entry name" value="HTH_ARAC_FAMILY_1"/>
    <property type="match status" value="1"/>
</dbReference>
<dbReference type="InterPro" id="IPR009057">
    <property type="entry name" value="Homeodomain-like_sf"/>
</dbReference>
<keyword evidence="4" id="KW-0472">Membrane</keyword>
<feature type="transmembrane region" description="Helical" evidence="4">
    <location>
        <begin position="12"/>
        <end position="33"/>
    </location>
</feature>
<keyword evidence="2" id="KW-0238">DNA-binding</keyword>
<sequence>MNASSERATLVLRFFVPYVLILLGALLSGWFAYHKTSSLLESETMKSNTAALGQIREALDGRFAEVETIAQQMASESKIQSFQFVKAPFEQTNPFRLWDLEKSLFDYRMTNHFIVDYFIAYKNSGMFISPRKVYNGSQFYGLQLRYEGKSYEQWYKELFSRYYYKTYQPGMPVLYEGKPYSVVSYMQSFGAKDGGGVISVLIDNKQIQEMLRHIDSEQGGFAYVADQNGNLISYVGMDPTTANMKALPVKEGFSQFRWNGKKMLITQTTSRYNGWTYVSAQPEEVVLAKANYIKELTLTVFMLAMGAGLVFAALLAYRSSRPVFKMLQLLPLKPAGSKKRPLGNLMDDIRSSVSALVESHGELSSRLEAQVPMLRNVFFDRLLQGGFTSMDEVEAAMEHARVELKGHYFAAAAIQIRGYHAPYNEEMLTELDIVKLNVRDRIGTIGAERQALAQVHDLGENKLALLFHGEGTSPEAFMNGLQRQISQLGDHWKQASHSGLWIAVGTCQTRLTEVYRSYGEAEFLLVHAAWSERQPVLFYDEAEVPPPVYFYPSDVEQRLIQLVRSGNKPETARLIAQIREENDGGRPLPVVAQKLLAQELCGTLMKCCELSPANEDMMSEEMKVVLEVSDSELPPDEAVHKLFQALMQLCRKHEERKRSHNDSLAGKLMSYIDNHFSDPDLSLAILAKEARNSEAYVSYFFKEQTGMNFSDYLEHVRMEEAKRLLVGSALPVSDIAVRTGYLSLNSFSRAFKRANGVSATEYRKVHQPREA</sequence>
<dbReference type="Gene3D" id="1.10.10.60">
    <property type="entry name" value="Homeodomain-like"/>
    <property type="match status" value="2"/>
</dbReference>
<protein>
    <recommendedName>
        <fullName evidence="5">HTH araC/xylS-type domain-containing protein</fullName>
    </recommendedName>
</protein>